<reference evidence="1" key="1">
    <citation type="submission" date="2020-05" db="EMBL/GenBank/DDBJ databases">
        <authorList>
            <consortium name="Genoscope - CEA"/>
            <person name="William W."/>
        </authorList>
    </citation>
    <scope>NUCLEOTIDE SEQUENCE [LARGE SCALE GENOMIC DNA]</scope>
    <source>
        <strain evidence="1">PCC 7821</strain>
    </source>
</reference>
<evidence type="ECO:0000313" key="2">
    <source>
        <dbReference type="Proteomes" id="UP000196521"/>
    </source>
</evidence>
<accession>A0A6J7ZMI0</accession>
<protein>
    <submittedName>
        <fullName evidence="1">Uncharacterized protein</fullName>
    </submittedName>
</protein>
<sequence>MNHEQESPAFMRGEYVKELIIVTGIGFKC</sequence>
<name>A0A6J7ZMI0_PLARU</name>
<dbReference type="AlphaFoldDB" id="A0A6J7ZMI0"/>
<evidence type="ECO:0000313" key="1">
    <source>
        <dbReference type="EMBL" id="CAC5343818.1"/>
    </source>
</evidence>
<dbReference type="Proteomes" id="UP000196521">
    <property type="component" value="Chromosome"/>
</dbReference>
<proteinExistence type="predicted"/>
<organism evidence="1 2">
    <name type="scientific">Planktothrix rubescens CCAP 1459/22</name>
    <dbReference type="NCBI Taxonomy" id="329571"/>
    <lineage>
        <taxon>Bacteria</taxon>
        <taxon>Bacillati</taxon>
        <taxon>Cyanobacteriota</taxon>
        <taxon>Cyanophyceae</taxon>
        <taxon>Oscillatoriophycideae</taxon>
        <taxon>Oscillatoriales</taxon>
        <taxon>Microcoleaceae</taxon>
        <taxon>Planktothrix</taxon>
    </lineage>
</organism>
<dbReference type="EMBL" id="LR812490">
    <property type="protein sequence ID" value="CAC5343818.1"/>
    <property type="molecule type" value="Genomic_DNA"/>
</dbReference>
<gene>
    <name evidence="1" type="ORF">PLAN_40233</name>
</gene>
<keyword evidence="2" id="KW-1185">Reference proteome</keyword>
<comment type="caution">
    <text evidence="1">The sequence shown here is derived from an EMBL/GenBank/DDBJ whole genome shotgun (WGS) entry which is preliminary data.</text>
</comment>
<dbReference type="EMBL" id="CZCZ02000014">
    <property type="protein sequence ID" value="CAC5343818.1"/>
    <property type="molecule type" value="Genomic_DNA"/>
</dbReference>